<dbReference type="PANTHER" id="PTHR23315:SF7">
    <property type="entry name" value="U-BOX DOMAIN-CONTAINING PROTEIN 4"/>
    <property type="match status" value="1"/>
</dbReference>
<feature type="repeat" description="ARM" evidence="2">
    <location>
        <begin position="132"/>
        <end position="175"/>
    </location>
</feature>
<dbReference type="PANTHER" id="PTHR23315">
    <property type="entry name" value="U BOX DOMAIN-CONTAINING"/>
    <property type="match status" value="1"/>
</dbReference>
<name>A0AAV1I182_9CHLO</name>
<feature type="repeat" description="ARM" evidence="2">
    <location>
        <begin position="175"/>
        <end position="219"/>
    </location>
</feature>
<protein>
    <submittedName>
        <fullName evidence="3">Uncharacterized protein</fullName>
    </submittedName>
</protein>
<proteinExistence type="predicted"/>
<dbReference type="Pfam" id="PF00514">
    <property type="entry name" value="Arm"/>
    <property type="match status" value="1"/>
</dbReference>
<evidence type="ECO:0000313" key="4">
    <source>
        <dbReference type="Proteomes" id="UP001314263"/>
    </source>
</evidence>
<organism evidence="3 4">
    <name type="scientific">Coccomyxa viridis</name>
    <dbReference type="NCBI Taxonomy" id="1274662"/>
    <lineage>
        <taxon>Eukaryota</taxon>
        <taxon>Viridiplantae</taxon>
        <taxon>Chlorophyta</taxon>
        <taxon>core chlorophytes</taxon>
        <taxon>Trebouxiophyceae</taxon>
        <taxon>Trebouxiophyceae incertae sedis</taxon>
        <taxon>Coccomyxaceae</taxon>
        <taxon>Coccomyxa</taxon>
    </lineage>
</organism>
<dbReference type="InterPro" id="IPR000225">
    <property type="entry name" value="Armadillo"/>
</dbReference>
<dbReference type="InterPro" id="IPR011989">
    <property type="entry name" value="ARM-like"/>
</dbReference>
<dbReference type="SUPFAM" id="SSF48371">
    <property type="entry name" value="ARM repeat"/>
    <property type="match status" value="1"/>
</dbReference>
<dbReference type="Proteomes" id="UP001314263">
    <property type="component" value="Unassembled WGS sequence"/>
</dbReference>
<sequence length="384" mass="40228">MAATGLAQVRSTVVQLASTAPQKQLEAAVALRELCLHGDGKALVRDAGGIEALVSVLGGADESVATTAVETIACLAVDDVLSRDRIQRAGAADKLVPLLKGSPSGEVMHRALLALRIMSDKEADRLAIMRADGITTLVQVLKAGLHTETAEFAAAVLGNLAAGSQNIKDAIRQAGAVEPLVQLLRDAPGEIAAELAAVVLRNLASGSAASRQAIVDAAGLWPLLSLLAMGQEKLVYPMACQVQYTVGKEAQKVVALGQCCFDTIKGHLCIAAAPSQSAFGCFMPARPGSPRASNAERYSLMRRLTVTEPDADTLELCFDATGREGAARLAPRGRQAPKAVKRLQHLSISPCAATELKGAVMRLLTKLHLELEFQDYIANGSIST</sequence>
<dbReference type="InterPro" id="IPR016024">
    <property type="entry name" value="ARM-type_fold"/>
</dbReference>
<evidence type="ECO:0000256" key="1">
    <source>
        <dbReference type="ARBA" id="ARBA00022786"/>
    </source>
</evidence>
<comment type="caution">
    <text evidence="3">The sequence shown here is derived from an EMBL/GenBank/DDBJ whole genome shotgun (WGS) entry which is preliminary data.</text>
</comment>
<reference evidence="3 4" key="1">
    <citation type="submission" date="2023-10" db="EMBL/GenBank/DDBJ databases">
        <authorList>
            <person name="Maclean D."/>
            <person name="Macfadyen A."/>
        </authorList>
    </citation>
    <scope>NUCLEOTIDE SEQUENCE [LARGE SCALE GENOMIC DNA]</scope>
</reference>
<dbReference type="SMART" id="SM00185">
    <property type="entry name" value="ARM"/>
    <property type="match status" value="5"/>
</dbReference>
<accession>A0AAV1I182</accession>
<evidence type="ECO:0000256" key="2">
    <source>
        <dbReference type="PROSITE-ProRule" id="PRU00259"/>
    </source>
</evidence>
<dbReference type="PROSITE" id="PS50176">
    <property type="entry name" value="ARM_REPEAT"/>
    <property type="match status" value="3"/>
</dbReference>
<gene>
    <name evidence="3" type="ORF">CVIRNUC_002797</name>
</gene>
<evidence type="ECO:0000313" key="3">
    <source>
        <dbReference type="EMBL" id="CAK0760754.1"/>
    </source>
</evidence>
<dbReference type="EMBL" id="CAUYUE010000004">
    <property type="protein sequence ID" value="CAK0760754.1"/>
    <property type="molecule type" value="Genomic_DNA"/>
</dbReference>
<feature type="repeat" description="ARM" evidence="2">
    <location>
        <begin position="90"/>
        <end position="133"/>
    </location>
</feature>
<dbReference type="Gene3D" id="1.25.10.10">
    <property type="entry name" value="Leucine-rich Repeat Variant"/>
    <property type="match status" value="2"/>
</dbReference>
<keyword evidence="4" id="KW-1185">Reference proteome</keyword>
<keyword evidence="1" id="KW-0833">Ubl conjugation pathway</keyword>
<dbReference type="AlphaFoldDB" id="A0AAV1I182"/>